<reference evidence="2" key="1">
    <citation type="submission" date="2021-06" db="EMBL/GenBank/DDBJ databases">
        <title>Halomicroarcula sp. F24A a new haloarchaeum isolated from saline soil.</title>
        <authorList>
            <person name="Duran-Viseras A."/>
            <person name="Sanchez-Porro C."/>
            <person name="Ventosa A."/>
        </authorList>
    </citation>
    <scope>NUCLEOTIDE SEQUENCE</scope>
    <source>
        <strain evidence="2">F24A</strain>
    </source>
</reference>
<feature type="transmembrane region" description="Helical" evidence="1">
    <location>
        <begin position="69"/>
        <end position="91"/>
    </location>
</feature>
<evidence type="ECO:0000313" key="3">
    <source>
        <dbReference type="Proteomes" id="UP000783863"/>
    </source>
</evidence>
<keyword evidence="1" id="KW-1133">Transmembrane helix</keyword>
<dbReference type="EMBL" id="RKLQ01000004">
    <property type="protein sequence ID" value="MBX0305587.1"/>
    <property type="molecule type" value="Genomic_DNA"/>
</dbReference>
<name>A0A8J7YHF3_9EURY</name>
<proteinExistence type="predicted"/>
<feature type="transmembrane region" description="Helical" evidence="1">
    <location>
        <begin position="178"/>
        <end position="200"/>
    </location>
</feature>
<keyword evidence="3" id="KW-1185">Reference proteome</keyword>
<gene>
    <name evidence="2" type="ORF">EGD98_18240</name>
</gene>
<evidence type="ECO:0000256" key="1">
    <source>
        <dbReference type="SAM" id="Phobius"/>
    </source>
</evidence>
<dbReference type="RefSeq" id="WP_220589801.1">
    <property type="nucleotide sequence ID" value="NZ_RKLQ01000004.1"/>
</dbReference>
<organism evidence="2 3">
    <name type="scientific">Haloarcula salinisoli</name>
    <dbReference type="NCBI Taxonomy" id="2487746"/>
    <lineage>
        <taxon>Archaea</taxon>
        <taxon>Methanobacteriati</taxon>
        <taxon>Methanobacteriota</taxon>
        <taxon>Stenosarchaea group</taxon>
        <taxon>Halobacteria</taxon>
        <taxon>Halobacteriales</taxon>
        <taxon>Haloarculaceae</taxon>
        <taxon>Haloarcula</taxon>
    </lineage>
</organism>
<protein>
    <submittedName>
        <fullName evidence="2">Uncharacterized protein</fullName>
    </submittedName>
</protein>
<dbReference type="AlphaFoldDB" id="A0A8J7YHF3"/>
<evidence type="ECO:0000313" key="2">
    <source>
        <dbReference type="EMBL" id="MBX0305587.1"/>
    </source>
</evidence>
<keyword evidence="1" id="KW-0472">Membrane</keyword>
<keyword evidence="1" id="KW-0812">Transmembrane</keyword>
<feature type="transmembrane region" description="Helical" evidence="1">
    <location>
        <begin position="20"/>
        <end position="40"/>
    </location>
</feature>
<feature type="transmembrane region" description="Helical" evidence="1">
    <location>
        <begin position="103"/>
        <end position="124"/>
    </location>
</feature>
<feature type="transmembrane region" description="Helical" evidence="1">
    <location>
        <begin position="136"/>
        <end position="166"/>
    </location>
</feature>
<sequence length="221" mass="24253">MHVGNRSLDAHRLPEPLNRIATVGERLTIVAVGLVVVAFLTNPSPTQDLLGWGLPVTLPVSQPRWGHSVASYMIGMWLLEFTFPLALLGAYDRWADSKTASRRWLLAIPAAYMLVLSLYCRVVYVPNVTPTPLGPAATGLCWAYCATGIGLWSNLAFGTAGLGLIAWAASRREWQSDWLFAVLFGVFSLPLGVPAIWYGFRSRRRNDSLSNTDASGRSYLS</sequence>
<comment type="caution">
    <text evidence="2">The sequence shown here is derived from an EMBL/GenBank/DDBJ whole genome shotgun (WGS) entry which is preliminary data.</text>
</comment>
<accession>A0A8J7YHF3</accession>
<dbReference type="Proteomes" id="UP000783863">
    <property type="component" value="Unassembled WGS sequence"/>
</dbReference>